<dbReference type="Pfam" id="PF00534">
    <property type="entry name" value="Glycos_transf_1"/>
    <property type="match status" value="1"/>
</dbReference>
<dbReference type="CDD" id="cd03809">
    <property type="entry name" value="GT4_MtfB-like"/>
    <property type="match status" value="1"/>
</dbReference>
<sequence>MRLVIDLVSSHPGKLALAQELARTRGAHEVWLAGRRDNIGALRHAFAGLLQEARVVLCHLPAGVSPWRAMAAEPVRENFLACLGADLVFAPDAAPAPAPAPATLPDGAPAGATRFATVTELDVRRDLWGQLGAALPGPPAALLPAPRPRLAFISPLPPQHSGIADYSAALIPELARYYDIELVVDQPHVSEAPLAPYPLRQLDWFEAHAHEYDRLLYHFGNSEVHRHMFALLRRHPGVVVLHDFFLSGVLDNLEHDGYLPQGFLGALHASHGYTGLLEHGAIGRNATIWKYPLNKEVLEHASGVVVHAAYPGRLAEQWYGPGSASGWRAVPMARVRTGAISRAQARARLGLRRDAFLVCSFGMLGPTKLNDELLDAFLGSAIGADAHARLVFVGENEPGLYGAALTRKIVANRSVDRIGITGYVSAACYADYLAACDVAVQLRSRTRGETSAAVLDCLLYGAPTIVNAHGTNADLPDAVVLKIADTVAIAELGAALARLHAEPALRVGLSQRALAHMQAHHQGPHAAAKLAEAVEHFARHSPRSHYQALLRALAGLPAQAGAEDLREAARAIALNQPARAPRQLLVDVSALVQADLRTGIQRVVRSVLLALIAEPPPGVRVEPVYSHGGNRSYQYARGFGCALVGMPELHLEDAPVELRAGDIFLGLDLFTNGTAQNHALLESMRAAGVAIYFTVYDLLPVLRPEVFPYGAERYFSEFLSTVAAVSDGVVCISRAVCDELCDWIGQHADKESSRRLAPLKIGYFHLGADIDASAPSTGLPPNAQQVLAGLAARPSFLMVGTVEPRKGQAQALAAFELLWARGHDVNLVIVGKQGWMVEQLAARIGSHPERDARLFWLPGVSDQMLLKLYAGAAALLAASEGEGFGLPLIEAAQHNIPIVARDLPVFREVAGEHAFYFEGKDAGALADAVTDWLALAREGRAPSPAGVKWLTWRASARQLLDAVVGQQWYREID</sequence>
<dbReference type="OrthoDB" id="433681at2"/>
<dbReference type="InterPro" id="IPR001296">
    <property type="entry name" value="Glyco_trans_1"/>
</dbReference>
<evidence type="ECO:0000313" key="2">
    <source>
        <dbReference type="EMBL" id="PWF49012.1"/>
    </source>
</evidence>
<accession>A0A2U2HNH2</accession>
<evidence type="ECO:0000259" key="1">
    <source>
        <dbReference type="Pfam" id="PF00534"/>
    </source>
</evidence>
<gene>
    <name evidence="2" type="ORF">C7C56_008995</name>
</gene>
<dbReference type="GO" id="GO:0016757">
    <property type="term" value="F:glycosyltransferase activity"/>
    <property type="evidence" value="ECO:0007669"/>
    <property type="project" value="InterPro"/>
</dbReference>
<dbReference type="EMBL" id="PXWF02000121">
    <property type="protein sequence ID" value="PWF49012.1"/>
    <property type="molecule type" value="Genomic_DNA"/>
</dbReference>
<proteinExistence type="predicted"/>
<evidence type="ECO:0000313" key="3">
    <source>
        <dbReference type="Proteomes" id="UP000241421"/>
    </source>
</evidence>
<dbReference type="Proteomes" id="UP000241421">
    <property type="component" value="Unassembled WGS sequence"/>
</dbReference>
<name>A0A2U2HNH2_9BURK</name>
<keyword evidence="3" id="KW-1185">Reference proteome</keyword>
<reference evidence="2 3" key="1">
    <citation type="submission" date="2018-04" db="EMBL/GenBank/DDBJ databases">
        <title>Massilia violaceinigra sp. nov., a novel purple-pigmented bacterium isolated from Tianshan glacier, Xinjiang, China.</title>
        <authorList>
            <person name="Wang H."/>
        </authorList>
    </citation>
    <scope>NUCLEOTIDE SEQUENCE [LARGE SCALE GENOMIC DNA]</scope>
    <source>
        <strain evidence="2 3">B448-2</strain>
    </source>
</reference>
<dbReference type="Gene3D" id="3.40.50.2000">
    <property type="entry name" value="Glycogen Phosphorylase B"/>
    <property type="match status" value="2"/>
</dbReference>
<dbReference type="AlphaFoldDB" id="A0A2U2HNH2"/>
<feature type="domain" description="Glycosyl transferase family 1" evidence="1">
    <location>
        <begin position="794"/>
        <end position="936"/>
    </location>
</feature>
<dbReference type="SUPFAM" id="SSF53756">
    <property type="entry name" value="UDP-Glycosyltransferase/glycogen phosphorylase"/>
    <property type="match status" value="2"/>
</dbReference>
<dbReference type="PANTHER" id="PTHR46401">
    <property type="entry name" value="GLYCOSYLTRANSFERASE WBBK-RELATED"/>
    <property type="match status" value="1"/>
</dbReference>
<dbReference type="PANTHER" id="PTHR46401:SF9">
    <property type="entry name" value="MANNOSYLTRANSFERASE A"/>
    <property type="match status" value="1"/>
</dbReference>
<protein>
    <recommendedName>
        <fullName evidence="1">Glycosyl transferase family 1 domain-containing protein</fullName>
    </recommendedName>
</protein>
<dbReference type="RefSeq" id="WP_106757099.1">
    <property type="nucleotide sequence ID" value="NZ_PXWF02000121.1"/>
</dbReference>
<organism evidence="2 3">
    <name type="scientific">Massilia glaciei</name>
    <dbReference type="NCBI Taxonomy" id="1524097"/>
    <lineage>
        <taxon>Bacteria</taxon>
        <taxon>Pseudomonadati</taxon>
        <taxon>Pseudomonadota</taxon>
        <taxon>Betaproteobacteria</taxon>
        <taxon>Burkholderiales</taxon>
        <taxon>Oxalobacteraceae</taxon>
        <taxon>Telluria group</taxon>
        <taxon>Massilia</taxon>
    </lineage>
</organism>
<comment type="caution">
    <text evidence="2">The sequence shown here is derived from an EMBL/GenBank/DDBJ whole genome shotgun (WGS) entry which is preliminary data.</text>
</comment>